<dbReference type="SUPFAM" id="SSF53335">
    <property type="entry name" value="S-adenosyl-L-methionine-dependent methyltransferases"/>
    <property type="match status" value="1"/>
</dbReference>
<evidence type="ECO:0000313" key="2">
    <source>
        <dbReference type="Proteomes" id="UP000323671"/>
    </source>
</evidence>
<gene>
    <name evidence="1" type="ORF">OTERR_25570</name>
</gene>
<protein>
    <recommendedName>
        <fullName evidence="3">Methyltransferase type 11 domain-containing protein</fullName>
    </recommendedName>
</protein>
<reference evidence="1 2" key="1">
    <citation type="submission" date="2017-07" db="EMBL/GenBank/DDBJ databases">
        <title>Complete genome sequence of Oryzomicrobium terrae TPP412.</title>
        <authorList>
            <person name="Chiu L.-W."/>
            <person name="Lo K.-J."/>
            <person name="Tsai Y.-M."/>
            <person name="Lin S.-S."/>
            <person name="Kuo C.-H."/>
            <person name="Liu C.-T."/>
        </authorList>
    </citation>
    <scope>NUCLEOTIDE SEQUENCE [LARGE SCALE GENOMIC DNA]</scope>
    <source>
        <strain evidence="1 2">TPP412</strain>
    </source>
</reference>
<dbReference type="Proteomes" id="UP000323671">
    <property type="component" value="Chromosome"/>
</dbReference>
<proteinExistence type="predicted"/>
<dbReference type="CDD" id="cd02440">
    <property type="entry name" value="AdoMet_MTases"/>
    <property type="match status" value="1"/>
</dbReference>
<sequence>MLGEKMSGFDDQFSLSSEDYLNQLNFVNWIRYYHILKTALAIKPSRVLEIGVGNGIVRDILSRHCSVYHTLDINARLAPDYVRDLSEPDFSDLSDYDLVIVADVLEHIPFDKVKIALKNISRYLRPGGKVIATIPNRRSHFLFMSPTYKPSYFSLPHGFLTLGSFIRRFILKKIWIDPHHCWEISDGSITVKNVESVFADCCFLIENHKRITYVDLWLAKKAGH</sequence>
<dbReference type="RefSeq" id="WP_149426035.1">
    <property type="nucleotide sequence ID" value="NZ_CP022579.1"/>
</dbReference>
<organism evidence="1 2">
    <name type="scientific">Oryzomicrobium terrae</name>
    <dbReference type="NCBI Taxonomy" id="1735038"/>
    <lineage>
        <taxon>Bacteria</taxon>
        <taxon>Pseudomonadati</taxon>
        <taxon>Pseudomonadota</taxon>
        <taxon>Betaproteobacteria</taxon>
        <taxon>Rhodocyclales</taxon>
        <taxon>Rhodocyclaceae</taxon>
        <taxon>Oryzomicrobium</taxon>
    </lineage>
</organism>
<dbReference type="InterPro" id="IPR029063">
    <property type="entry name" value="SAM-dependent_MTases_sf"/>
</dbReference>
<accession>A0A5C1EAW1</accession>
<keyword evidence="2" id="KW-1185">Reference proteome</keyword>
<dbReference type="KEGG" id="otr:OTERR_25570"/>
<evidence type="ECO:0000313" key="1">
    <source>
        <dbReference type="EMBL" id="QEL66033.1"/>
    </source>
</evidence>
<dbReference type="Gene3D" id="3.40.50.150">
    <property type="entry name" value="Vaccinia Virus protein VP39"/>
    <property type="match status" value="1"/>
</dbReference>
<dbReference type="AlphaFoldDB" id="A0A5C1EAW1"/>
<name>A0A5C1EAW1_9RHOO</name>
<evidence type="ECO:0008006" key="3">
    <source>
        <dbReference type="Google" id="ProtNLM"/>
    </source>
</evidence>
<dbReference type="EMBL" id="CP022579">
    <property type="protein sequence ID" value="QEL66033.1"/>
    <property type="molecule type" value="Genomic_DNA"/>
</dbReference>
<dbReference type="Pfam" id="PF13489">
    <property type="entry name" value="Methyltransf_23"/>
    <property type="match status" value="1"/>
</dbReference>